<keyword evidence="1" id="KW-0238">DNA-binding</keyword>
<dbReference type="CDD" id="cd00093">
    <property type="entry name" value="HTH_XRE"/>
    <property type="match status" value="1"/>
</dbReference>
<protein>
    <submittedName>
        <fullName evidence="3">Transcriptional regulator</fullName>
    </submittedName>
</protein>
<dbReference type="SMART" id="SM00530">
    <property type="entry name" value="HTH_XRE"/>
    <property type="match status" value="1"/>
</dbReference>
<dbReference type="InterPro" id="IPR001387">
    <property type="entry name" value="Cro/C1-type_HTH"/>
</dbReference>
<dbReference type="PROSITE" id="PS50943">
    <property type="entry name" value="HTH_CROC1"/>
    <property type="match status" value="1"/>
</dbReference>
<evidence type="ECO:0000256" key="1">
    <source>
        <dbReference type="ARBA" id="ARBA00023125"/>
    </source>
</evidence>
<dbReference type="GO" id="GO:0003677">
    <property type="term" value="F:DNA binding"/>
    <property type="evidence" value="ECO:0007669"/>
    <property type="project" value="UniProtKB-KW"/>
</dbReference>
<evidence type="ECO:0000259" key="2">
    <source>
        <dbReference type="PROSITE" id="PS50943"/>
    </source>
</evidence>
<proteinExistence type="predicted"/>
<name>A0A328UAH6_9FIRM</name>
<sequence>MYYYPRLRRLRKDRDMKQRQIALVLDIDQRVYSNYETGKREIPTRLVMKLADFYKTSTDYILGRTSQAVPYPPARLNPAYKNR</sequence>
<dbReference type="Pfam" id="PF01381">
    <property type="entry name" value="HTH_3"/>
    <property type="match status" value="1"/>
</dbReference>
<accession>A0A328UAH6</accession>
<dbReference type="InterPro" id="IPR010982">
    <property type="entry name" value="Lambda_DNA-bd_dom_sf"/>
</dbReference>
<dbReference type="Proteomes" id="UP000249377">
    <property type="component" value="Unassembled WGS sequence"/>
</dbReference>
<keyword evidence="4" id="KW-1185">Reference proteome</keyword>
<feature type="domain" description="HTH cro/C1-type" evidence="2">
    <location>
        <begin position="7"/>
        <end position="61"/>
    </location>
</feature>
<evidence type="ECO:0000313" key="3">
    <source>
        <dbReference type="EMBL" id="RAQ28282.1"/>
    </source>
</evidence>
<dbReference type="PANTHER" id="PTHR46558">
    <property type="entry name" value="TRACRIPTIONAL REGULATORY PROTEIN-RELATED-RELATED"/>
    <property type="match status" value="1"/>
</dbReference>
<dbReference type="PANTHER" id="PTHR46558:SF14">
    <property type="entry name" value="HTH-TYPE TRANSCRIPTIONAL REGULATOR ANSR"/>
    <property type="match status" value="1"/>
</dbReference>
<reference evidence="3 4" key="1">
    <citation type="submission" date="2018-06" db="EMBL/GenBank/DDBJ databases">
        <title>Noncontiguous genome sequence of Ruminococcaceae bacterium ASD2818.</title>
        <authorList>
            <person name="Chaplin A.V."/>
            <person name="Sokolova S.R."/>
            <person name="Kochetkova T.O."/>
            <person name="Goltsov A.Y."/>
            <person name="Trofimov D.Y."/>
            <person name="Efimov B.A."/>
        </authorList>
    </citation>
    <scope>NUCLEOTIDE SEQUENCE [LARGE SCALE GENOMIC DNA]</scope>
    <source>
        <strain evidence="3 4">ASD2818</strain>
    </source>
</reference>
<comment type="caution">
    <text evidence="3">The sequence shown here is derived from an EMBL/GenBank/DDBJ whole genome shotgun (WGS) entry which is preliminary data.</text>
</comment>
<organism evidence="3 4">
    <name type="scientific">Hydrogeniiclostridium mannosilyticum</name>
    <dbReference type="NCBI Taxonomy" id="2764322"/>
    <lineage>
        <taxon>Bacteria</taxon>
        <taxon>Bacillati</taxon>
        <taxon>Bacillota</taxon>
        <taxon>Clostridia</taxon>
        <taxon>Eubacteriales</taxon>
        <taxon>Acutalibacteraceae</taxon>
        <taxon>Hydrogeniiclostridium</taxon>
    </lineage>
</organism>
<dbReference type="EMBL" id="QLYR01000006">
    <property type="protein sequence ID" value="RAQ28282.1"/>
    <property type="molecule type" value="Genomic_DNA"/>
</dbReference>
<evidence type="ECO:0000313" key="4">
    <source>
        <dbReference type="Proteomes" id="UP000249377"/>
    </source>
</evidence>
<dbReference type="Gene3D" id="1.10.260.40">
    <property type="entry name" value="lambda repressor-like DNA-binding domains"/>
    <property type="match status" value="1"/>
</dbReference>
<dbReference type="SUPFAM" id="SSF47413">
    <property type="entry name" value="lambda repressor-like DNA-binding domains"/>
    <property type="match status" value="1"/>
</dbReference>
<dbReference type="RefSeq" id="WP_112332994.1">
    <property type="nucleotide sequence ID" value="NZ_JADPHD010000016.1"/>
</dbReference>
<dbReference type="AlphaFoldDB" id="A0A328UAH6"/>
<gene>
    <name evidence="3" type="ORF">DPQ25_09780</name>
</gene>